<dbReference type="SMART" id="SM00667">
    <property type="entry name" value="LisH"/>
    <property type="match status" value="1"/>
</dbReference>
<evidence type="ECO:0000256" key="1">
    <source>
        <dbReference type="SAM" id="MobiDB-lite"/>
    </source>
</evidence>
<dbReference type="AlphaFoldDB" id="A0AAV2PKU2"/>
<sequence>VVFTMAESPSSGLTGVSQELASSEFKKRDRLPWDDVAARLLQEKLLLTALELHTELAEAGYELPRLRDYFSNPANFEQYTAKNYSDIGPGSTALNRSSSQTTLDSLDWGHLSEDGERIVDERVAVLEFELRKAKETIQGLRTNLTQVAETKSSEESQDGSSKSTPSTLLSSLQPHEKRTINFLINEYLVTNSYKLTAITFADENDDQDFEHWDDVGLNVARPPNIVQLLRNSGQSFSQHANVYCQTDDDIKLQESSILSETQAEITSLHLQLEEMKIALSNSERELKELQQRSSTPAVTPLSTPKKSLGASRLEYPDSIEIDGGRKSPEGTSDTEETSAGAPSGFVMVTPPNRHDNSPSINNAKDIEHRKNTQLNKEMHHTEAYDQERDTSRIARGPLIGLEACLEGFELNTESIEDAVETGYREEQREEVKLSAPYDTTVSSKDNVDSTSISTLTESVLETPGQIEDISDSISKAESIEYASLPVEVNISNKTEKLKHIEHLKSEARDLLRSTSKRLPSDIFENHILTASLQHTILNESHLQSAVTVVEPSLTELLQVVVKSLHNIAPNVILAKREELLPLLVYGVSLHPEAKEREQLLYLLFNLIKRPDDSQRNTILMGLVSLARVLGETRLEAELLPQCWEQLNHKYMERRLLVAQSTAALAPYTPPTLRNSLLLSMLQQLVSPGGEKEPVVREAALISLSLLITYLDDQSKITSLVDILIYCLENASSANDALPLSPESSRRVPPNIESVLINTLPNGTESLLMSLGMWVFECNCLNLLLEPIIVRISQLATQLHQYHGDIDNLQNYQSTQVALVAVVNALRKVIPFLIAVLINTLPSIDDTSTTNNSSYTTIPPANIAIEQLEMILGSKDKANNGLMAFYHHVSKEWYKTWPELDYVTQEMIPTLVGVLRHIDASGQDHVQAFVKVFSELSVMLGHNLTSSFISPLFMKHLTIEDTELEAVKQGATG</sequence>
<feature type="region of interest" description="Disordered" evidence="1">
    <location>
        <begin position="287"/>
        <end position="363"/>
    </location>
</feature>
<feature type="compositionally biased region" description="Polar residues" evidence="1">
    <location>
        <begin position="291"/>
        <end position="305"/>
    </location>
</feature>
<dbReference type="InterPro" id="IPR040362">
    <property type="entry name" value="RELCH"/>
</dbReference>
<accession>A0AAV2PKU2</accession>
<dbReference type="EMBL" id="CAXKWB010000475">
    <property type="protein sequence ID" value="CAL4060956.1"/>
    <property type="molecule type" value="Genomic_DNA"/>
</dbReference>
<feature type="region of interest" description="Disordered" evidence="1">
    <location>
        <begin position="145"/>
        <end position="172"/>
    </location>
</feature>
<evidence type="ECO:0008006" key="4">
    <source>
        <dbReference type="Google" id="ProtNLM"/>
    </source>
</evidence>
<dbReference type="PANTHER" id="PTHR32059">
    <property type="entry name" value="RAB11-BINDING PROTEIN RELCH"/>
    <property type="match status" value="1"/>
</dbReference>
<feature type="non-terminal residue" evidence="2">
    <location>
        <position position="972"/>
    </location>
</feature>
<protein>
    <recommendedName>
        <fullName evidence="4">LisH domain-containing protein</fullName>
    </recommendedName>
</protein>
<feature type="compositionally biased region" description="Low complexity" evidence="1">
    <location>
        <begin position="158"/>
        <end position="172"/>
    </location>
</feature>
<feature type="non-terminal residue" evidence="2">
    <location>
        <position position="1"/>
    </location>
</feature>
<evidence type="ECO:0000313" key="3">
    <source>
        <dbReference type="Proteomes" id="UP001497623"/>
    </source>
</evidence>
<proteinExistence type="predicted"/>
<name>A0AAV2PKU2_MEGNR</name>
<evidence type="ECO:0000313" key="2">
    <source>
        <dbReference type="EMBL" id="CAL4060956.1"/>
    </source>
</evidence>
<dbReference type="InterPro" id="IPR016024">
    <property type="entry name" value="ARM-type_fold"/>
</dbReference>
<keyword evidence="3" id="KW-1185">Reference proteome</keyword>
<dbReference type="Proteomes" id="UP001497623">
    <property type="component" value="Unassembled WGS sequence"/>
</dbReference>
<dbReference type="InterPro" id="IPR011989">
    <property type="entry name" value="ARM-like"/>
</dbReference>
<dbReference type="GO" id="GO:0055037">
    <property type="term" value="C:recycling endosome"/>
    <property type="evidence" value="ECO:0007669"/>
    <property type="project" value="TreeGrafter"/>
</dbReference>
<gene>
    <name evidence="2" type="ORF">MNOR_LOCUS1707</name>
</gene>
<dbReference type="PROSITE" id="PS50896">
    <property type="entry name" value="LISH"/>
    <property type="match status" value="1"/>
</dbReference>
<dbReference type="InterPro" id="IPR006594">
    <property type="entry name" value="LisH"/>
</dbReference>
<reference evidence="2 3" key="1">
    <citation type="submission" date="2024-05" db="EMBL/GenBank/DDBJ databases">
        <authorList>
            <person name="Wallberg A."/>
        </authorList>
    </citation>
    <scope>NUCLEOTIDE SEQUENCE [LARGE SCALE GENOMIC DNA]</scope>
</reference>
<organism evidence="2 3">
    <name type="scientific">Meganyctiphanes norvegica</name>
    <name type="common">Northern krill</name>
    <name type="synonym">Thysanopoda norvegica</name>
    <dbReference type="NCBI Taxonomy" id="48144"/>
    <lineage>
        <taxon>Eukaryota</taxon>
        <taxon>Metazoa</taxon>
        <taxon>Ecdysozoa</taxon>
        <taxon>Arthropoda</taxon>
        <taxon>Crustacea</taxon>
        <taxon>Multicrustacea</taxon>
        <taxon>Malacostraca</taxon>
        <taxon>Eumalacostraca</taxon>
        <taxon>Eucarida</taxon>
        <taxon>Euphausiacea</taxon>
        <taxon>Euphausiidae</taxon>
        <taxon>Meganyctiphanes</taxon>
    </lineage>
</organism>
<dbReference type="GO" id="GO:0005802">
    <property type="term" value="C:trans-Golgi network"/>
    <property type="evidence" value="ECO:0007669"/>
    <property type="project" value="InterPro"/>
</dbReference>
<dbReference type="Gene3D" id="1.25.10.10">
    <property type="entry name" value="Leucine-rich Repeat Variant"/>
    <property type="match status" value="1"/>
</dbReference>
<dbReference type="PANTHER" id="PTHR32059:SF0">
    <property type="entry name" value="RAB11-BINDING PROTEIN RELCH"/>
    <property type="match status" value="1"/>
</dbReference>
<dbReference type="GO" id="GO:0032367">
    <property type="term" value="P:intracellular cholesterol transport"/>
    <property type="evidence" value="ECO:0007669"/>
    <property type="project" value="InterPro"/>
</dbReference>
<comment type="caution">
    <text evidence="2">The sequence shown here is derived from an EMBL/GenBank/DDBJ whole genome shotgun (WGS) entry which is preliminary data.</text>
</comment>
<dbReference type="SUPFAM" id="SSF48371">
    <property type="entry name" value="ARM repeat"/>
    <property type="match status" value="1"/>
</dbReference>